<dbReference type="EMBL" id="JBAMIC010000004">
    <property type="protein sequence ID" value="KAK7107093.1"/>
    <property type="molecule type" value="Genomic_DNA"/>
</dbReference>
<accession>A0AAN9BUZ0</accession>
<keyword evidence="13" id="KW-1185">Reference proteome</keyword>
<dbReference type="EMBL" id="JBAMIC010000001">
    <property type="protein sequence ID" value="KAK7116713.1"/>
    <property type="molecule type" value="Genomic_DNA"/>
</dbReference>
<dbReference type="EMBL" id="JBAMIC010000012">
    <property type="protein sequence ID" value="KAK7098785.1"/>
    <property type="molecule type" value="Genomic_DNA"/>
</dbReference>
<dbReference type="EMBL" id="JBAMIC010004070">
    <property type="protein sequence ID" value="KAK7088578.1"/>
    <property type="molecule type" value="Genomic_DNA"/>
</dbReference>
<evidence type="ECO:0000313" key="3">
    <source>
        <dbReference type="EMBL" id="KAK7090306.1"/>
    </source>
</evidence>
<organism evidence="11 13">
    <name type="scientific">Littorina saxatilis</name>
    <dbReference type="NCBI Taxonomy" id="31220"/>
    <lineage>
        <taxon>Eukaryota</taxon>
        <taxon>Metazoa</taxon>
        <taxon>Spiralia</taxon>
        <taxon>Lophotrochozoa</taxon>
        <taxon>Mollusca</taxon>
        <taxon>Gastropoda</taxon>
        <taxon>Caenogastropoda</taxon>
        <taxon>Littorinimorpha</taxon>
        <taxon>Littorinoidea</taxon>
        <taxon>Littorinidae</taxon>
        <taxon>Littorina</taxon>
    </lineage>
</organism>
<reference evidence="11 13" key="1">
    <citation type="submission" date="2024-02" db="EMBL/GenBank/DDBJ databases">
        <title>Chromosome-scale genome assembly of the rough periwinkle Littorina saxatilis.</title>
        <authorList>
            <person name="De Jode A."/>
            <person name="Faria R."/>
            <person name="Formenti G."/>
            <person name="Sims Y."/>
            <person name="Smith T.P."/>
            <person name="Tracey A."/>
            <person name="Wood J.M.D."/>
            <person name="Zagrodzka Z.B."/>
            <person name="Johannesson K."/>
            <person name="Butlin R.K."/>
            <person name="Leder E.H."/>
        </authorList>
    </citation>
    <scope>NUCLEOTIDE SEQUENCE [LARGE SCALE GENOMIC DNA]</scope>
    <source>
        <strain evidence="11">Snail1</strain>
        <tissue evidence="11">Muscle</tissue>
    </source>
</reference>
<evidence type="ECO:0000313" key="8">
    <source>
        <dbReference type="EMBL" id="KAK7105571.1"/>
    </source>
</evidence>
<dbReference type="EMBL" id="JBAMIC010000014">
    <property type="protein sequence ID" value="KAK7095755.1"/>
    <property type="molecule type" value="Genomic_DNA"/>
</dbReference>
<dbReference type="EMBL" id="JBAMIC010000313">
    <property type="protein sequence ID" value="KAK7089845.1"/>
    <property type="molecule type" value="Genomic_DNA"/>
</dbReference>
<evidence type="ECO:0000313" key="7">
    <source>
        <dbReference type="EMBL" id="KAK7103300.1"/>
    </source>
</evidence>
<dbReference type="EMBL" id="JBAMIC010000002">
    <property type="protein sequence ID" value="KAK7112403.1"/>
    <property type="molecule type" value="Genomic_DNA"/>
</dbReference>
<dbReference type="Proteomes" id="UP001374579">
    <property type="component" value="Unassembled WGS sequence"/>
</dbReference>
<dbReference type="AlphaFoldDB" id="A0AAN9BUZ0"/>
<evidence type="ECO:0000313" key="6">
    <source>
        <dbReference type="EMBL" id="KAK7098785.1"/>
    </source>
</evidence>
<evidence type="ECO:0000313" key="5">
    <source>
        <dbReference type="EMBL" id="KAK7097290.1"/>
    </source>
</evidence>
<dbReference type="EMBL" id="JBAMIC010000024">
    <property type="protein sequence ID" value="KAK7090306.1"/>
    <property type="molecule type" value="Genomic_DNA"/>
</dbReference>
<name>A0AAN9BUZ0_9CAEN</name>
<evidence type="ECO:0000313" key="13">
    <source>
        <dbReference type="Proteomes" id="UP001374579"/>
    </source>
</evidence>
<evidence type="ECO:0000313" key="11">
    <source>
        <dbReference type="EMBL" id="KAK7112403.1"/>
    </source>
</evidence>
<sequence length="100" mass="10916">MRSDSQMHIYPFFKVSQTKLSVKYCLKQVYMAGRFAGDSTVNVLPEEENGASTMLCPKTTDAGIWQKSAIGSPFCGTILDRAPCHSQVLMDGQGLPEGPD</sequence>
<evidence type="ECO:0000313" key="1">
    <source>
        <dbReference type="EMBL" id="KAK7088578.1"/>
    </source>
</evidence>
<proteinExistence type="predicted"/>
<dbReference type="EMBL" id="JBAMIC010000004">
    <property type="protein sequence ID" value="KAK7107726.1"/>
    <property type="molecule type" value="Genomic_DNA"/>
</dbReference>
<evidence type="ECO:0000313" key="9">
    <source>
        <dbReference type="EMBL" id="KAK7107093.1"/>
    </source>
</evidence>
<evidence type="ECO:0000313" key="12">
    <source>
        <dbReference type="EMBL" id="KAK7116713.1"/>
    </source>
</evidence>
<evidence type="ECO:0000313" key="10">
    <source>
        <dbReference type="EMBL" id="KAK7107726.1"/>
    </source>
</evidence>
<dbReference type="EMBL" id="JBAMIC010000008">
    <property type="protein sequence ID" value="KAK7103300.1"/>
    <property type="molecule type" value="Genomic_DNA"/>
</dbReference>
<evidence type="ECO:0000313" key="4">
    <source>
        <dbReference type="EMBL" id="KAK7095755.1"/>
    </source>
</evidence>
<comment type="caution">
    <text evidence="11">The sequence shown here is derived from an EMBL/GenBank/DDBJ whole genome shotgun (WGS) entry which is preliminary data.</text>
</comment>
<protein>
    <submittedName>
        <fullName evidence="11">Uncharacterized protein</fullName>
    </submittedName>
</protein>
<dbReference type="EMBL" id="JBAMIC010000007">
    <property type="protein sequence ID" value="KAK7105571.1"/>
    <property type="molecule type" value="Genomic_DNA"/>
</dbReference>
<dbReference type="EMBL" id="JBAMIC010000013">
    <property type="protein sequence ID" value="KAK7097290.1"/>
    <property type="molecule type" value="Genomic_DNA"/>
</dbReference>
<gene>
    <name evidence="12" type="ORF">V1264_002345</name>
    <name evidence="6" type="ORF">V1264_003017</name>
    <name evidence="5" type="ORF">V1264_004293</name>
    <name evidence="4" type="ORF">V1264_005121</name>
    <name evidence="3" type="ORF">V1264_010121</name>
    <name evidence="11" type="ORF">V1264_011868</name>
    <name evidence="9" type="ORF">V1264_015070</name>
    <name evidence="10" type="ORF">V1264_015594</name>
    <name evidence="8" type="ORF">V1264_016935</name>
    <name evidence="7" type="ORF">V1264_018229</name>
    <name evidence="1" type="ORF">V1264_022484</name>
    <name evidence="2" type="ORF">V1264_024212</name>
</gene>
<evidence type="ECO:0000313" key="2">
    <source>
        <dbReference type="EMBL" id="KAK7089845.1"/>
    </source>
</evidence>